<feature type="transmembrane region" description="Helical" evidence="2">
    <location>
        <begin position="40"/>
        <end position="58"/>
    </location>
</feature>
<evidence type="ECO:0000313" key="4">
    <source>
        <dbReference type="Proteomes" id="UP001281410"/>
    </source>
</evidence>
<sequence>MSTLALDSSLGDQPLSDSSPSDNALVRLITRLPRVHPVKILLFWLALGILDINSGVIYRDKTHAYNVFSQDLHVPRFGFIKMGVMGNLGWCC</sequence>
<feature type="region of interest" description="Disordered" evidence="1">
    <location>
        <begin position="1"/>
        <end position="21"/>
    </location>
</feature>
<evidence type="ECO:0000256" key="2">
    <source>
        <dbReference type="SAM" id="Phobius"/>
    </source>
</evidence>
<reference evidence="3" key="1">
    <citation type="journal article" date="2023" name="Plant J.">
        <title>Genome sequences and population genomics provide insights into the demographic history, inbreeding, and mutation load of two 'living fossil' tree species of Dipteronia.</title>
        <authorList>
            <person name="Feng Y."/>
            <person name="Comes H.P."/>
            <person name="Chen J."/>
            <person name="Zhu S."/>
            <person name="Lu R."/>
            <person name="Zhang X."/>
            <person name="Li P."/>
            <person name="Qiu J."/>
            <person name="Olsen K.M."/>
            <person name="Qiu Y."/>
        </authorList>
    </citation>
    <scope>NUCLEOTIDE SEQUENCE</scope>
    <source>
        <strain evidence="3">NBL</strain>
    </source>
</reference>
<keyword evidence="2" id="KW-1133">Transmembrane helix</keyword>
<evidence type="ECO:0000256" key="1">
    <source>
        <dbReference type="SAM" id="MobiDB-lite"/>
    </source>
</evidence>
<proteinExistence type="predicted"/>
<dbReference type="AlphaFoldDB" id="A0AAE0EAZ5"/>
<keyword evidence="2" id="KW-0812">Transmembrane</keyword>
<evidence type="ECO:0000313" key="3">
    <source>
        <dbReference type="EMBL" id="KAK3219865.1"/>
    </source>
</evidence>
<name>A0AAE0EAZ5_9ROSI</name>
<protein>
    <submittedName>
        <fullName evidence="3">Uncharacterized protein</fullName>
    </submittedName>
</protein>
<keyword evidence="2" id="KW-0472">Membrane</keyword>
<organism evidence="3 4">
    <name type="scientific">Dipteronia sinensis</name>
    <dbReference type="NCBI Taxonomy" id="43782"/>
    <lineage>
        <taxon>Eukaryota</taxon>
        <taxon>Viridiplantae</taxon>
        <taxon>Streptophyta</taxon>
        <taxon>Embryophyta</taxon>
        <taxon>Tracheophyta</taxon>
        <taxon>Spermatophyta</taxon>
        <taxon>Magnoliopsida</taxon>
        <taxon>eudicotyledons</taxon>
        <taxon>Gunneridae</taxon>
        <taxon>Pentapetalae</taxon>
        <taxon>rosids</taxon>
        <taxon>malvids</taxon>
        <taxon>Sapindales</taxon>
        <taxon>Sapindaceae</taxon>
        <taxon>Hippocastanoideae</taxon>
        <taxon>Acereae</taxon>
        <taxon>Dipteronia</taxon>
    </lineage>
</organism>
<dbReference type="Proteomes" id="UP001281410">
    <property type="component" value="Unassembled WGS sequence"/>
</dbReference>
<comment type="caution">
    <text evidence="3">The sequence shown here is derived from an EMBL/GenBank/DDBJ whole genome shotgun (WGS) entry which is preliminary data.</text>
</comment>
<accession>A0AAE0EAZ5</accession>
<dbReference type="EMBL" id="JANJYJ010000004">
    <property type="protein sequence ID" value="KAK3219865.1"/>
    <property type="molecule type" value="Genomic_DNA"/>
</dbReference>
<keyword evidence="4" id="KW-1185">Reference proteome</keyword>
<gene>
    <name evidence="3" type="ORF">Dsin_013835</name>
</gene>